<accession>A0A9P7YDV2</accession>
<feature type="region of interest" description="Disordered" evidence="1">
    <location>
        <begin position="154"/>
        <end position="173"/>
    </location>
</feature>
<evidence type="ECO:0000256" key="1">
    <source>
        <dbReference type="SAM" id="MobiDB-lite"/>
    </source>
</evidence>
<evidence type="ECO:0000313" key="3">
    <source>
        <dbReference type="Proteomes" id="UP000824998"/>
    </source>
</evidence>
<evidence type="ECO:0000313" key="2">
    <source>
        <dbReference type="EMBL" id="KAG9231392.1"/>
    </source>
</evidence>
<gene>
    <name evidence="2" type="ORF">BJ875DRAFT_469609</name>
</gene>
<feature type="compositionally biased region" description="Basic residues" evidence="1">
    <location>
        <begin position="154"/>
        <end position="163"/>
    </location>
</feature>
<reference evidence="2" key="1">
    <citation type="journal article" date="2021" name="IMA Fungus">
        <title>Genomic characterization of three marine fungi, including Emericellopsis atlantica sp. nov. with signatures of a generalist lifestyle and marine biomass degradation.</title>
        <authorList>
            <person name="Hagestad O.C."/>
            <person name="Hou L."/>
            <person name="Andersen J.H."/>
            <person name="Hansen E.H."/>
            <person name="Altermark B."/>
            <person name="Li C."/>
            <person name="Kuhnert E."/>
            <person name="Cox R.J."/>
            <person name="Crous P.W."/>
            <person name="Spatafora J.W."/>
            <person name="Lail K."/>
            <person name="Amirebrahimi M."/>
            <person name="Lipzen A."/>
            <person name="Pangilinan J."/>
            <person name="Andreopoulos W."/>
            <person name="Hayes R.D."/>
            <person name="Ng V."/>
            <person name="Grigoriev I.V."/>
            <person name="Jackson S.A."/>
            <person name="Sutton T.D.S."/>
            <person name="Dobson A.D.W."/>
            <person name="Rama T."/>
        </authorList>
    </citation>
    <scope>NUCLEOTIDE SEQUENCE</scope>
    <source>
        <strain evidence="2">TRa018bII</strain>
    </source>
</reference>
<dbReference type="EMBL" id="MU251604">
    <property type="protein sequence ID" value="KAG9231392.1"/>
    <property type="molecule type" value="Genomic_DNA"/>
</dbReference>
<proteinExistence type="predicted"/>
<dbReference type="Proteomes" id="UP000824998">
    <property type="component" value="Unassembled WGS sequence"/>
</dbReference>
<name>A0A9P7YDV2_9HELO</name>
<feature type="region of interest" description="Disordered" evidence="1">
    <location>
        <begin position="209"/>
        <end position="237"/>
    </location>
</feature>
<keyword evidence="3" id="KW-1185">Reference proteome</keyword>
<protein>
    <submittedName>
        <fullName evidence="2">Uncharacterized protein</fullName>
    </submittedName>
</protein>
<dbReference type="AlphaFoldDB" id="A0A9P7YDV2"/>
<comment type="caution">
    <text evidence="2">The sequence shown here is derived from an EMBL/GenBank/DDBJ whole genome shotgun (WGS) entry which is preliminary data.</text>
</comment>
<organism evidence="2 3">
    <name type="scientific">Amylocarpus encephaloides</name>
    <dbReference type="NCBI Taxonomy" id="45428"/>
    <lineage>
        <taxon>Eukaryota</taxon>
        <taxon>Fungi</taxon>
        <taxon>Dikarya</taxon>
        <taxon>Ascomycota</taxon>
        <taxon>Pezizomycotina</taxon>
        <taxon>Leotiomycetes</taxon>
        <taxon>Helotiales</taxon>
        <taxon>Helotiales incertae sedis</taxon>
        <taxon>Amylocarpus</taxon>
    </lineage>
</organism>
<dbReference type="OrthoDB" id="5374857at2759"/>
<sequence length="237" mass="26280">MAGWAASGLFPFNPDRVLRVTPKPPAQSTIPRADEIKVGSCYQDEVPQTTVTLVLVEGLTSLHNLIKQDAHTLNETSIQRLERHIQKLANAAQASFTKRALLHDQNQMLIKMNNEAKVRRSTRSIVLGKAKVMSFEDIEVARAARATKDVIKGKGKRGRKRKSVALETGDPDTEADPEVVYTVNCKRGYKRQRKMWSEAQECYARARARARSGADNRSAKPWRAPVGADDLSAGCGE</sequence>